<evidence type="ECO:0000256" key="1">
    <source>
        <dbReference type="ARBA" id="ARBA00001974"/>
    </source>
</evidence>
<comment type="similarity">
    <text evidence="2 8">Belongs to the FMO family.</text>
</comment>
<keyword evidence="5" id="KW-0521">NADP</keyword>
<evidence type="ECO:0000256" key="2">
    <source>
        <dbReference type="ARBA" id="ARBA00009183"/>
    </source>
</evidence>
<comment type="cofactor">
    <cofactor evidence="1 8">
        <name>FAD</name>
        <dbReference type="ChEBI" id="CHEBI:57692"/>
    </cofactor>
</comment>
<evidence type="ECO:0000256" key="6">
    <source>
        <dbReference type="ARBA" id="ARBA00023002"/>
    </source>
</evidence>
<keyword evidence="11" id="KW-1185">Reference proteome</keyword>
<evidence type="ECO:0000256" key="9">
    <source>
        <dbReference type="SAM" id="SignalP"/>
    </source>
</evidence>
<protein>
    <recommendedName>
        <fullName evidence="8">Flavin-containing monooxygenase</fullName>
        <ecNumber evidence="8">1.-.-.-</ecNumber>
    </recommendedName>
</protein>
<dbReference type="FunFam" id="3.50.50.60:FF:000138">
    <property type="entry name" value="Flavin-containing monooxygenase"/>
    <property type="match status" value="1"/>
</dbReference>
<dbReference type="InterPro" id="IPR000960">
    <property type="entry name" value="Flavin_mOase"/>
</dbReference>
<keyword evidence="4 8" id="KW-0274">FAD</keyword>
<dbReference type="GO" id="GO:0050661">
    <property type="term" value="F:NADP binding"/>
    <property type="evidence" value="ECO:0007669"/>
    <property type="project" value="InterPro"/>
</dbReference>
<keyword evidence="7 8" id="KW-0503">Monooxygenase</keyword>
<dbReference type="EMBL" id="CADEBC010000510">
    <property type="protein sequence ID" value="CAB3241502.1"/>
    <property type="molecule type" value="Genomic_DNA"/>
</dbReference>
<dbReference type="AlphaFoldDB" id="A0A8S1AA18"/>
<name>A0A8S1AA18_ARCPL</name>
<dbReference type="PRINTS" id="PR00370">
    <property type="entry name" value="FMOXYGENASE"/>
</dbReference>
<dbReference type="Pfam" id="PF00743">
    <property type="entry name" value="FMO-like"/>
    <property type="match status" value="2"/>
</dbReference>
<accession>A0A8S1AA18</accession>
<dbReference type="InterPro" id="IPR036188">
    <property type="entry name" value="FAD/NAD-bd_sf"/>
</dbReference>
<keyword evidence="3 8" id="KW-0285">Flavoprotein</keyword>
<dbReference type="PIRSF" id="PIRSF000332">
    <property type="entry name" value="FMO"/>
    <property type="match status" value="1"/>
</dbReference>
<feature type="signal peptide" evidence="9">
    <location>
        <begin position="1"/>
        <end position="24"/>
    </location>
</feature>
<proteinExistence type="inferred from homology"/>
<sequence length="450" mass="50930">MANRMCVTILCLLNVFFGVVDVSTEPVSDPRVCIIGAGYSGLGAARHMQDYGLNFTVFEATRYIGGTWRFDPRVGTDEDGLPLFTSAYKNMRTNTITQTMEYAGFPFPEGTSSYLTGDCVYKYLLSFTNHFDLIENIQFQSLVTKVQWADDIWNVMYMKTDTRENITEHCNFVVVATGEYSSPNVPHFEGQEEFKGKIIHSHDYKDAEDFRNLTVLVVGAGPSGLDVAVQLVNVTSKLLHSHHFMYKLPEIYGNYLMKPDIKHFNTTGAVFVDGSTEEFDFVILCTGYTFSFPFLNYQSAGVSATKKYVLPLHNQVVNINHPSMTFVGVSKYVPGIVRDIQGQYSAALAAGYIKLPSQEDMFQQWFDHAKDKPLTDVNVVGNTIYADYLEGLLENTPIPQPPRILATLVANTSRDWYEDLLKFRDNQYTLISDNEYEKMYKPTEKICLVD</sequence>
<dbReference type="InterPro" id="IPR020946">
    <property type="entry name" value="Flavin_mOase-like"/>
</dbReference>
<feature type="chain" id="PRO_5035924482" description="Flavin-containing monooxygenase" evidence="9">
    <location>
        <begin position="25"/>
        <end position="450"/>
    </location>
</feature>
<dbReference type="Proteomes" id="UP000494106">
    <property type="component" value="Unassembled WGS sequence"/>
</dbReference>
<dbReference type="InterPro" id="IPR050346">
    <property type="entry name" value="FMO-like"/>
</dbReference>
<comment type="caution">
    <text evidence="10">The sequence shown here is derived from an EMBL/GenBank/DDBJ whole genome shotgun (WGS) entry which is preliminary data.</text>
</comment>
<dbReference type="GO" id="GO:0050660">
    <property type="term" value="F:flavin adenine dinucleotide binding"/>
    <property type="evidence" value="ECO:0007669"/>
    <property type="project" value="InterPro"/>
</dbReference>
<dbReference type="OrthoDB" id="66881at2759"/>
<reference evidence="10 11" key="1">
    <citation type="submission" date="2020-04" db="EMBL/GenBank/DDBJ databases">
        <authorList>
            <person name="Wallbank WR R."/>
            <person name="Pardo Diaz C."/>
            <person name="Kozak K."/>
            <person name="Martin S."/>
            <person name="Jiggins C."/>
            <person name="Moest M."/>
            <person name="Warren A I."/>
            <person name="Byers J.R.P. K."/>
            <person name="Montejo-Kovacevich G."/>
            <person name="Yen C E."/>
        </authorList>
    </citation>
    <scope>NUCLEOTIDE SEQUENCE [LARGE SCALE GENOMIC DNA]</scope>
</reference>
<dbReference type="GO" id="GO:0004499">
    <property type="term" value="F:N,N-dimethylaniline monooxygenase activity"/>
    <property type="evidence" value="ECO:0007669"/>
    <property type="project" value="InterPro"/>
</dbReference>
<dbReference type="Gene3D" id="3.50.50.60">
    <property type="entry name" value="FAD/NAD(P)-binding domain"/>
    <property type="match status" value="2"/>
</dbReference>
<evidence type="ECO:0000256" key="4">
    <source>
        <dbReference type="ARBA" id="ARBA00022827"/>
    </source>
</evidence>
<evidence type="ECO:0000256" key="7">
    <source>
        <dbReference type="ARBA" id="ARBA00023033"/>
    </source>
</evidence>
<gene>
    <name evidence="10" type="ORF">APLA_LOCUS8674</name>
</gene>
<evidence type="ECO:0000256" key="8">
    <source>
        <dbReference type="RuleBase" id="RU361177"/>
    </source>
</evidence>
<keyword evidence="6 8" id="KW-0560">Oxidoreductase</keyword>
<dbReference type="EC" id="1.-.-.-" evidence="8"/>
<evidence type="ECO:0000256" key="5">
    <source>
        <dbReference type="ARBA" id="ARBA00022857"/>
    </source>
</evidence>
<dbReference type="SUPFAM" id="SSF51905">
    <property type="entry name" value="FAD/NAD(P)-binding domain"/>
    <property type="match status" value="2"/>
</dbReference>
<keyword evidence="9" id="KW-0732">Signal</keyword>
<evidence type="ECO:0000313" key="11">
    <source>
        <dbReference type="Proteomes" id="UP000494106"/>
    </source>
</evidence>
<evidence type="ECO:0000256" key="3">
    <source>
        <dbReference type="ARBA" id="ARBA00022630"/>
    </source>
</evidence>
<dbReference type="PANTHER" id="PTHR23023">
    <property type="entry name" value="DIMETHYLANILINE MONOOXYGENASE"/>
    <property type="match status" value="1"/>
</dbReference>
<organism evidence="10 11">
    <name type="scientific">Arctia plantaginis</name>
    <name type="common">Wood tiger moth</name>
    <name type="synonym">Phalaena plantaginis</name>
    <dbReference type="NCBI Taxonomy" id="874455"/>
    <lineage>
        <taxon>Eukaryota</taxon>
        <taxon>Metazoa</taxon>
        <taxon>Ecdysozoa</taxon>
        <taxon>Arthropoda</taxon>
        <taxon>Hexapoda</taxon>
        <taxon>Insecta</taxon>
        <taxon>Pterygota</taxon>
        <taxon>Neoptera</taxon>
        <taxon>Endopterygota</taxon>
        <taxon>Lepidoptera</taxon>
        <taxon>Glossata</taxon>
        <taxon>Ditrysia</taxon>
        <taxon>Noctuoidea</taxon>
        <taxon>Erebidae</taxon>
        <taxon>Arctiinae</taxon>
        <taxon>Arctia</taxon>
    </lineage>
</organism>
<evidence type="ECO:0000313" key="10">
    <source>
        <dbReference type="EMBL" id="CAB3241502.1"/>
    </source>
</evidence>